<name>A0A5R9DYP0_9LACT</name>
<sequence length="242" mass="27393">MLEIEFFHDVICSFCFPMSNRLRKVMDKYQNLDIQHRSFALGWEVEHFEQMFGSHEAVKPEVLNHWEAANQNDDEHRFNIDGMKQTDFNFPHSQPGLIAAKAAGLIGGDSMYWEVFDKLQEGLFVRNLNIADQQVIDDLVKETSIDFDSWKNQANNDETKQAVLNDLALVNAYGIQGAPALVIDKKYLISGAQPQELIEQALEQAAQEANINITKPTTPQFQVLGDNTGASCRVENGTWICD</sequence>
<keyword evidence="2" id="KW-0560">Oxidoreductase</keyword>
<evidence type="ECO:0000256" key="4">
    <source>
        <dbReference type="ARBA" id="ARBA00023284"/>
    </source>
</evidence>
<keyword evidence="4" id="KW-0676">Redox-active center</keyword>
<accession>A0A5R9DYP0</accession>
<protein>
    <submittedName>
        <fullName evidence="6">DsbA family protein</fullName>
    </submittedName>
</protein>
<evidence type="ECO:0000256" key="3">
    <source>
        <dbReference type="ARBA" id="ARBA00023157"/>
    </source>
</evidence>
<dbReference type="Proteomes" id="UP000306420">
    <property type="component" value="Unassembled WGS sequence"/>
</dbReference>
<dbReference type="InterPro" id="IPR036249">
    <property type="entry name" value="Thioredoxin-like_sf"/>
</dbReference>
<dbReference type="PANTHER" id="PTHR13887:SF14">
    <property type="entry name" value="DISULFIDE BOND FORMATION PROTEIN D"/>
    <property type="match status" value="1"/>
</dbReference>
<dbReference type="Gene3D" id="3.40.30.10">
    <property type="entry name" value="Glutaredoxin"/>
    <property type="match status" value="1"/>
</dbReference>
<dbReference type="OrthoDB" id="9799122at2"/>
<dbReference type="RefSeq" id="WP_138404133.1">
    <property type="nucleotide sequence ID" value="NZ_VBSP01000009.1"/>
</dbReference>
<comment type="caution">
    <text evidence="6">The sequence shown here is derived from an EMBL/GenBank/DDBJ whole genome shotgun (WGS) entry which is preliminary data.</text>
</comment>
<dbReference type="EMBL" id="VBSP01000009">
    <property type="protein sequence ID" value="TLQ41875.1"/>
    <property type="molecule type" value="Genomic_DNA"/>
</dbReference>
<reference evidence="6 7" key="1">
    <citation type="submission" date="2019-05" db="EMBL/GenBank/DDBJ databases">
        <title>The metagenome of a microbial culture collection derived from dairy environment covers the genomic content of the human microbiome.</title>
        <authorList>
            <person name="Roder T."/>
            <person name="Wuthrich D."/>
            <person name="Sattari Z."/>
            <person name="Von Ah U."/>
            <person name="Bar C."/>
            <person name="Ronchi F."/>
            <person name="Macpherson A.J."/>
            <person name="Ganal-Vonarburg S.C."/>
            <person name="Bruggmann R."/>
            <person name="Vergeres G."/>
        </authorList>
    </citation>
    <scope>NUCLEOTIDE SEQUENCE [LARGE SCALE GENOMIC DNA]</scope>
    <source>
        <strain evidence="6 7">FAM 24227</strain>
    </source>
</reference>
<evidence type="ECO:0000313" key="7">
    <source>
        <dbReference type="Proteomes" id="UP000306420"/>
    </source>
</evidence>
<organism evidence="6 7">
    <name type="scientific">Ruoffia tabacinasalis</name>
    <dbReference type="NCBI Taxonomy" id="87458"/>
    <lineage>
        <taxon>Bacteria</taxon>
        <taxon>Bacillati</taxon>
        <taxon>Bacillota</taxon>
        <taxon>Bacilli</taxon>
        <taxon>Lactobacillales</taxon>
        <taxon>Aerococcaceae</taxon>
        <taxon>Ruoffia</taxon>
    </lineage>
</organism>
<evidence type="ECO:0000256" key="1">
    <source>
        <dbReference type="ARBA" id="ARBA00022729"/>
    </source>
</evidence>
<dbReference type="GO" id="GO:0016491">
    <property type="term" value="F:oxidoreductase activity"/>
    <property type="evidence" value="ECO:0007669"/>
    <property type="project" value="UniProtKB-KW"/>
</dbReference>
<proteinExistence type="predicted"/>
<keyword evidence="1" id="KW-0732">Signal</keyword>
<dbReference type="PANTHER" id="PTHR13887">
    <property type="entry name" value="GLUTATHIONE S-TRANSFERASE KAPPA"/>
    <property type="match status" value="1"/>
</dbReference>
<dbReference type="AlphaFoldDB" id="A0A5R9DYP0"/>
<keyword evidence="3" id="KW-1015">Disulfide bond</keyword>
<dbReference type="InterPro" id="IPR001853">
    <property type="entry name" value="DSBA-like_thioredoxin_dom"/>
</dbReference>
<evidence type="ECO:0000256" key="2">
    <source>
        <dbReference type="ARBA" id="ARBA00023002"/>
    </source>
</evidence>
<dbReference type="Pfam" id="PF01323">
    <property type="entry name" value="DSBA"/>
    <property type="match status" value="1"/>
</dbReference>
<dbReference type="SUPFAM" id="SSF52833">
    <property type="entry name" value="Thioredoxin-like"/>
    <property type="match status" value="1"/>
</dbReference>
<feature type="domain" description="DSBA-like thioredoxin" evidence="5">
    <location>
        <begin position="4"/>
        <end position="202"/>
    </location>
</feature>
<evidence type="ECO:0000259" key="5">
    <source>
        <dbReference type="Pfam" id="PF01323"/>
    </source>
</evidence>
<gene>
    <name evidence="6" type="ORF">FEZ33_04135</name>
</gene>
<evidence type="ECO:0000313" key="6">
    <source>
        <dbReference type="EMBL" id="TLQ41875.1"/>
    </source>
</evidence>